<reference evidence="2 3" key="1">
    <citation type="submission" date="2018-12" db="EMBL/GenBank/DDBJ databases">
        <authorList>
            <consortium name="Pathogen Informatics"/>
        </authorList>
    </citation>
    <scope>NUCLEOTIDE SEQUENCE [LARGE SCALE GENOMIC DNA]</scope>
    <source>
        <strain evidence="2 3">NCTC10036</strain>
    </source>
</reference>
<keyword evidence="4" id="KW-1185">Reference proteome</keyword>
<reference evidence="1 4" key="2">
    <citation type="submission" date="2020-11" db="EMBL/GenBank/DDBJ databases">
        <title>Enhanced detection system for hospital associated transmission using whole genome sequencing surveillance.</title>
        <authorList>
            <person name="Harrison L.H."/>
            <person name="Van Tyne D."/>
            <person name="Marsh J.W."/>
            <person name="Griffith M.P."/>
            <person name="Snyder D.J."/>
            <person name="Cooper V.S."/>
            <person name="Mustapha M."/>
        </authorList>
    </citation>
    <scope>NUCLEOTIDE SEQUENCE [LARGE SCALE GENOMIC DNA]</scope>
    <source>
        <strain evidence="1 4">SER00230</strain>
    </source>
</reference>
<dbReference type="EMBL" id="JADULK010000003">
    <property type="protein sequence ID" value="MBH1929544.1"/>
    <property type="molecule type" value="Genomic_DNA"/>
</dbReference>
<evidence type="ECO:0000313" key="2">
    <source>
        <dbReference type="EMBL" id="VEI67909.1"/>
    </source>
</evidence>
<dbReference type="Proteomes" id="UP000281904">
    <property type="component" value="Chromosome"/>
</dbReference>
<proteinExistence type="predicted"/>
<gene>
    <name evidence="1" type="ORF">I5U13_07685</name>
    <name evidence="2" type="ORF">NCTC10036_03168</name>
</gene>
<organism evidence="2 3">
    <name type="scientific">Serratia rubidaea</name>
    <name type="common">Serratia marinorubra</name>
    <dbReference type="NCBI Taxonomy" id="61652"/>
    <lineage>
        <taxon>Bacteria</taxon>
        <taxon>Pseudomonadati</taxon>
        <taxon>Pseudomonadota</taxon>
        <taxon>Gammaproteobacteria</taxon>
        <taxon>Enterobacterales</taxon>
        <taxon>Yersiniaceae</taxon>
        <taxon>Serratia</taxon>
    </lineage>
</organism>
<dbReference type="RefSeq" id="WP_126531886.1">
    <property type="nucleotide sequence ID" value="NZ_JADULK010000003.1"/>
</dbReference>
<name>A0A3S5AWQ1_SERRU</name>
<evidence type="ECO:0000313" key="1">
    <source>
        <dbReference type="EMBL" id="MBH1929544.1"/>
    </source>
</evidence>
<sequence>MDAKMIALGIIDGIESVPEGIALSVRRTWEGSGLAGSDLKRRNQLETERFFRVIKMGYGIEAPLRELISIIINDCYKRMDQQTQNALNQKVTHAKGFVGGRIGTQGALTFYISHNILKKVAAGFMFRKVVQAGSFFSINTIMLQGFIEQAAVASRHLRNKYPATYHKLTPRNLDMLYFLAQEYLEPFVAYANIHSKMFCAGVNHELTQILGK</sequence>
<evidence type="ECO:0000313" key="3">
    <source>
        <dbReference type="Proteomes" id="UP000281904"/>
    </source>
</evidence>
<accession>A0A3S5AWQ1</accession>
<dbReference type="EMBL" id="LR134493">
    <property type="protein sequence ID" value="VEI67909.1"/>
    <property type="molecule type" value="Genomic_DNA"/>
</dbReference>
<protein>
    <submittedName>
        <fullName evidence="2">Uncharacterized protein</fullName>
    </submittedName>
</protein>
<dbReference type="Proteomes" id="UP000624159">
    <property type="component" value="Unassembled WGS sequence"/>
</dbReference>
<dbReference type="AlphaFoldDB" id="A0A3S5AWQ1"/>
<evidence type="ECO:0000313" key="4">
    <source>
        <dbReference type="Proteomes" id="UP000624159"/>
    </source>
</evidence>